<comment type="function">
    <text evidence="33">Envelope glycoprotein gp160: Oligomerizes in the host endoplasmic reticulum into predominantly trimers. In a second time, gp160 transits in the host Golgi, where glycosylation is completed. The precursor is then proteolytically cleaved in the trans-Golgi and thereby activated by cellular furin or furin-like proteases to produce gp120 and gp41.</text>
</comment>
<dbReference type="Pfam" id="PF00516">
    <property type="entry name" value="GP120"/>
    <property type="match status" value="1"/>
</dbReference>
<feature type="transmembrane region" description="Helical" evidence="34">
    <location>
        <begin position="676"/>
        <end position="703"/>
    </location>
</feature>
<keyword evidence="13 33" id="KW-0165">Cleavage on pair of basic residues</keyword>
<keyword evidence="9 33" id="KW-1032">Host cell membrane</keyword>
<feature type="disulfide bond" evidence="33">
    <location>
        <begin position="596"/>
        <end position="602"/>
    </location>
</feature>
<feature type="short sequence motif" description="YXXL motif; contains endocytosis signal" evidence="33">
    <location>
        <begin position="710"/>
        <end position="713"/>
    </location>
</feature>
<dbReference type="GO" id="GO:0019062">
    <property type="term" value="P:virion attachment to host cell"/>
    <property type="evidence" value="ECO:0007669"/>
    <property type="project" value="UniProtKB-UniRule"/>
</dbReference>
<dbReference type="Gene3D" id="2.170.40.20">
    <property type="entry name" value="Human immunodeficiency virus 1, Gp160, envelope glycoprotein"/>
    <property type="match status" value="2"/>
</dbReference>
<evidence type="ECO:0000256" key="9">
    <source>
        <dbReference type="ARBA" id="ARBA00022511"/>
    </source>
</evidence>
<dbReference type="GO" id="GO:0052031">
    <property type="term" value="P:symbiont-mediated perturbation of host defense response"/>
    <property type="evidence" value="ECO:0007669"/>
    <property type="project" value="UniProtKB-UniRule"/>
</dbReference>
<keyword evidence="20 33" id="KW-0261">Viral envelope protein</keyword>
<feature type="domain" description="Human immunodeficiency virus 1 envelope glycoprotein Gp120" evidence="36">
    <location>
        <begin position="34"/>
        <end position="509"/>
    </location>
</feature>
<comment type="subcellular location">
    <subcellularLocation>
        <location evidence="3">Host cell membrane</location>
        <topology evidence="3">Peripheral membrane protein</topology>
    </subcellularLocation>
    <subcellularLocation>
        <location evidence="1">Host cell membrane</location>
        <topology evidence="1">Single-pass type I membrane protein</topology>
    </subcellularLocation>
    <subcellularLocation>
        <location evidence="2">Host endosome membrane</location>
        <topology evidence="2">Peripheral membrane protein</topology>
    </subcellularLocation>
    <subcellularLocation>
        <location evidence="5">Host endosome membrane</location>
        <topology evidence="5">Single-pass type I membrane protein</topology>
    </subcellularLocation>
    <subcellularLocation>
        <location evidence="6">Virion membrane</location>
        <topology evidence="6">Peripheral membrane protein</topology>
    </subcellularLocation>
    <subcellularLocation>
        <location evidence="4">Virion membrane</location>
        <topology evidence="4">Single-pass type I membrane protein</topology>
    </subcellularLocation>
</comment>
<evidence type="ECO:0000256" key="22">
    <source>
        <dbReference type="ARBA" id="ARBA00022989"/>
    </source>
</evidence>
<evidence type="ECO:0000256" key="11">
    <source>
        <dbReference type="ARBA" id="ARBA00022581"/>
    </source>
</evidence>
<feature type="chain" id="PRO_5023454747" description="Transmembrane protein gp41" evidence="33">
    <location>
        <begin position="510"/>
        <end position="854"/>
    </location>
</feature>
<feature type="region of interest" description="Disordered" evidence="35">
    <location>
        <begin position="716"/>
        <end position="740"/>
    </location>
</feature>
<evidence type="ECO:0000256" key="16">
    <source>
        <dbReference type="ARBA" id="ARBA00022729"/>
    </source>
</evidence>
<dbReference type="SUPFAM" id="SSF56502">
    <property type="entry name" value="gp120 core"/>
    <property type="match status" value="1"/>
</dbReference>
<keyword evidence="26 33" id="KW-0564">Palmitate</keyword>
<evidence type="ECO:0000256" key="32">
    <source>
        <dbReference type="ARBA" id="ARBA00062028"/>
    </source>
</evidence>
<keyword evidence="11 33" id="KW-0945">Host-virus interaction</keyword>
<feature type="region of interest" description="V1" evidence="33">
    <location>
        <begin position="131"/>
        <end position="156"/>
    </location>
</feature>
<sequence length="854" mass="97147">MRVKEKYQHLWRWGWKWGTMLLGILMICSATEKLWVTVYYGVPVWKEATTTLFCASDAKAYDTEVHNVWATHACVPTDPNPQEVVLVNVTENFNMWKNDMVEQMHEDIISLWDQSLKPCVKLTPLCVSLKCTDLKNDTNTNSSSGRMIMEKGEIKNCSFNISTSIRDKVQKEYAFFYKLDIVPIDNTSYRLISCNTSVITQACPKVSFEPIPIHYCAPAGFAILKCNNKTFNGTGPCTNVSTVQCTHGIRPVVSTQLLLNGSLAEEDVVIRSANFTDNAKTIIVQLNTSVEINCTRPNNNTRKSIRIQRGPGRAFVTIGKIGNMRQAHCNISRAKWNATLKQIASKLREQFGNNKTIIFKQSSGGDPEIVTHSFNCGGEFFYCNSTQLFNSTWFNSTWSTEGSNNTEGSDTITLPCRIKQFINMWQEVGKAMYAPPISGQIRCSSNITGLLLTRDGGNNNNGSEIFRPGGGDMRDNWRSELYKYKVVKIEPLGVAPTTAKRRVVQREKRAVGIGALFLGFLGAAGSTMGAASMTLTVQARQLLSGIVQQQNNLLRAIEAQQHLLQLTVWGIKQLQARVLAVERYLKDQQLLGIWGCSGKLICTTAVPWNASWSNKSLNQIWDNMTWMQWEREIENYTDLIYNLIEESQNQQEKNEQELLELDKWASLWNWFNITNWLWYIKLFIMIVGGLIGLRIVFAVLSIVNRVRQGYSPLSFQTHLPTPRGPDRPEGIEEEGGERDRDRSIRLVNGSLALIWDDLRSLCLFSYHRLRDLLLIVTRIVELLGRRGWEALKYWWNLLQYWSQELKNSAVNLLNVTAIAVAEGTDRVIEVVQRTYRAILHIPRRIRQGLERLLL</sequence>
<comment type="domain">
    <text evidence="33 34">The 17 amino acids long immunosuppressive region is present in many retroviral envelope proteins. Synthetic peptides derived from this relatively conserved sequence inhibit immune function in vitro and in vivo.</text>
</comment>
<evidence type="ECO:0000256" key="31">
    <source>
        <dbReference type="ARBA" id="ARBA00023296"/>
    </source>
</evidence>
<feature type="region of interest" description="Immunosuppression" evidence="33">
    <location>
        <begin position="572"/>
        <end position="590"/>
    </location>
</feature>
<keyword evidence="10 33" id="KW-1165">Clathrin-mediated endocytosis of virus by host</keyword>
<dbReference type="GO" id="GO:0005198">
    <property type="term" value="F:structural molecule activity"/>
    <property type="evidence" value="ECO:0007669"/>
    <property type="project" value="UniProtKB-UniRule"/>
</dbReference>
<dbReference type="CDD" id="cd09909">
    <property type="entry name" value="HIV-1-like_HR1-HR2"/>
    <property type="match status" value="1"/>
</dbReference>
<dbReference type="SUPFAM" id="SSF58069">
    <property type="entry name" value="Virus ectodomain"/>
    <property type="match status" value="1"/>
</dbReference>
<evidence type="ECO:0000259" key="36">
    <source>
        <dbReference type="Pfam" id="PF00516"/>
    </source>
</evidence>
<evidence type="ECO:0000256" key="26">
    <source>
        <dbReference type="ARBA" id="ARBA00023139"/>
    </source>
</evidence>
<feature type="region of interest" description="V5" evidence="33">
    <location>
        <begin position="459"/>
        <end position="469"/>
    </location>
</feature>
<evidence type="ECO:0000256" key="5">
    <source>
        <dbReference type="ARBA" id="ARBA00004578"/>
    </source>
</evidence>
<dbReference type="GO" id="GO:0039654">
    <property type="term" value="P:fusion of virus membrane with host endosome membrane"/>
    <property type="evidence" value="ECO:0007669"/>
    <property type="project" value="UniProtKB-UniRule"/>
</dbReference>
<dbReference type="FunFam" id="1.20.5.490:FF:000001">
    <property type="entry name" value="Envelope glycoprotein gp160"/>
    <property type="match status" value="1"/>
</dbReference>
<keyword evidence="18 33" id="KW-0946">Virion</keyword>
<feature type="region of interest" description="V4" evidence="33">
    <location>
        <begin position="383"/>
        <end position="416"/>
    </location>
</feature>
<evidence type="ECO:0000256" key="21">
    <source>
        <dbReference type="ARBA" id="ARBA00022890"/>
    </source>
</evidence>
<organism evidence="38">
    <name type="scientific">Human immunodeficiency virus type 1</name>
    <name type="common">HIV-1</name>
    <dbReference type="NCBI Taxonomy" id="11676"/>
    <lineage>
        <taxon>Viruses</taxon>
        <taxon>Riboviria</taxon>
        <taxon>Pararnavirae</taxon>
        <taxon>Artverviricota</taxon>
        <taxon>Revtraviricetes</taxon>
        <taxon>Ortervirales</taxon>
        <taxon>Retroviridae</taxon>
        <taxon>Orthoretrovirinae</taxon>
        <taxon>Lentivirus</taxon>
        <taxon>Lentivirus humimdef1</taxon>
    </lineage>
</organism>
<keyword evidence="19 33" id="KW-1043">Host membrane</keyword>
<feature type="coiled-coil region" evidence="33">
    <location>
        <begin position="631"/>
        <end position="665"/>
    </location>
</feature>
<evidence type="ECO:0000256" key="3">
    <source>
        <dbReference type="ARBA" id="ARBA00004505"/>
    </source>
</evidence>
<evidence type="ECO:0000256" key="17">
    <source>
        <dbReference type="ARBA" id="ARBA00022804"/>
    </source>
</evidence>
<feature type="domain" description="Retroviral envelope protein GP41-like" evidence="37">
    <location>
        <begin position="528"/>
        <end position="717"/>
    </location>
</feature>
<feature type="region of interest" description="Fusion peptide" evidence="33">
    <location>
        <begin position="510"/>
        <end position="530"/>
    </location>
</feature>
<dbReference type="InterPro" id="IPR000777">
    <property type="entry name" value="HIV1_Gp120"/>
</dbReference>
<feature type="disulfide bond" evidence="33">
    <location>
        <begin position="383"/>
        <end position="416"/>
    </location>
</feature>
<feature type="lipid moiety-binding region" description="S-palmitoyl cysteine; by host" evidence="33">
    <location>
        <position position="762"/>
    </location>
</feature>
<dbReference type="GO" id="GO:0044175">
    <property type="term" value="C:host cell endosome membrane"/>
    <property type="evidence" value="ECO:0007669"/>
    <property type="project" value="UniProtKB-SubCell"/>
</dbReference>
<evidence type="ECO:0000256" key="34">
    <source>
        <dbReference type="RuleBase" id="RU363095"/>
    </source>
</evidence>
<dbReference type="GO" id="GO:0019082">
    <property type="term" value="P:viral protein processing"/>
    <property type="evidence" value="ECO:0007669"/>
    <property type="project" value="UniProtKB-UniRule"/>
</dbReference>
<comment type="subunit">
    <text evidence="32">The mature envelope protein (Env) consists of a homotrimer of non-covalently associated gp120-gp41 heterodimers. The resulting complex protrudes from the virus surface as a spike. There seems to be as few as 10 spikes on the average virion. Interacts with host CD4, CCR5 and CXCR4. Gp120 also interacts with the C-type lectins CD209/DC-SIGN and CLEC4M/DC-SIGNR (collectively referred to as DC-SIGN(R)). Gp120 and gp41 interact with GalCer. Gp120 interacts with host ITGA4/ITGB7 complex; on CD4+ T-cells, this interaction results in rapid activation of integrin ITGAL/LFA-1, which facilitates efficient cell-to-cell spreading of HIV-1. Gp120 interacts with cell-associated heparan sulfate; this interaction increases virus infectivity on permissive cells and may be involved in infection of CD4- cells.</text>
</comment>
<feature type="region of interest" description="V3" evidence="33">
    <location>
        <begin position="294"/>
        <end position="328"/>
    </location>
</feature>
<keyword evidence="14 33" id="KW-0812">Transmembrane</keyword>
<keyword evidence="25 33" id="KW-0472">Membrane</keyword>
<feature type="region of interest" description="CD4-binding loop" evidence="33">
    <location>
        <begin position="362"/>
        <end position="372"/>
    </location>
</feature>
<feature type="disulfide bond" evidence="33">
    <location>
        <begin position="226"/>
        <end position="237"/>
    </location>
</feature>
<dbReference type="GO" id="GO:0019031">
    <property type="term" value="C:viral envelope"/>
    <property type="evidence" value="ECO:0007669"/>
    <property type="project" value="UniProtKB-KW"/>
</dbReference>
<feature type="disulfide bond" evidence="33">
    <location>
        <begin position="54"/>
        <end position="74"/>
    </location>
</feature>
<feature type="chain" id="PRO_5023454746" description="Envelope glycoprotein gp160" evidence="33">
    <location>
        <begin position="33"/>
        <end position="854"/>
    </location>
</feature>
<dbReference type="GO" id="GO:0055036">
    <property type="term" value="C:virion membrane"/>
    <property type="evidence" value="ECO:0007669"/>
    <property type="project" value="UniProtKB-SubCell"/>
</dbReference>
<comment type="subcellular location">
    <molecule>Surface protein gp120</molecule>
    <subcellularLocation>
        <location evidence="33">Virion membrane</location>
        <topology evidence="33">Peripheral membrane protein</topology>
    </subcellularLocation>
    <subcellularLocation>
        <location evidence="33">Host cell membrane</location>
        <topology evidence="33">Peripheral membrane protein</topology>
    </subcellularLocation>
    <subcellularLocation>
        <location evidence="33">Host endosome membrane</location>
        <topology evidence="33">Single-pass type I membrane protein</topology>
    </subcellularLocation>
    <text evidence="33">The surface protein is not anchored to the viral envelope, but associates with the extravirion surface through its binding to TM. It is probably concentrated at the site of budding and incorporated into the virions possibly by contacts between the cytoplasmic tail of Env and the N-terminus of Gag.</text>
</comment>
<dbReference type="GO" id="GO:0016020">
    <property type="term" value="C:membrane"/>
    <property type="evidence" value="ECO:0007669"/>
    <property type="project" value="UniProtKB-UniRule"/>
</dbReference>
<keyword evidence="24 33" id="KW-0175">Coiled coil</keyword>
<keyword evidence="29 33" id="KW-0899">Viral immunoevasion</keyword>
<dbReference type="GO" id="GO:1903911">
    <property type="term" value="P:positive regulation of receptor clustering"/>
    <property type="evidence" value="ECO:0007669"/>
    <property type="project" value="UniProtKB-UniRule"/>
</dbReference>
<comment type="domain">
    <text evidence="33">The CD4-binding region is targeted by the antibody b12.</text>
</comment>
<keyword evidence="23 33" id="KW-1039">Host endosome</keyword>
<comment type="PTM">
    <text evidence="33">Highly glycosylated by host. The high number of glycan on the protein is reffered to as 'glycan shield' because it contributes to hide protein sequence from adaptive immune system.</text>
</comment>
<name>A0A346AR59_HV1</name>
<dbReference type="GO" id="GO:0019064">
    <property type="term" value="P:fusion of virus membrane with host plasma membrane"/>
    <property type="evidence" value="ECO:0007669"/>
    <property type="project" value="UniProtKB-UniRule"/>
</dbReference>
<evidence type="ECO:0000313" key="38">
    <source>
        <dbReference type="EMBL" id="AXL10558.1"/>
    </source>
</evidence>
<evidence type="ECO:0000256" key="7">
    <source>
        <dbReference type="ARBA" id="ARBA00022506"/>
    </source>
</evidence>
<dbReference type="GO" id="GO:1903908">
    <property type="term" value="P:positive regulation of plasma membrane raft polarization"/>
    <property type="evidence" value="ECO:0007669"/>
    <property type="project" value="UniProtKB-UniRule"/>
</dbReference>
<comment type="miscellaneous">
    <text evidence="33">HIV-1 lineages are divided in three main groups, M (for Major), O (for Outlier), and N (for New, or Non-M, Non-O). The vast majority of strains found worldwide belong to the group M. Group O seems to be endemic to and largely confined to Cameroon and neighboring countries in West Central Africa, where these viruses represent a small minority of HIV-1 strains. The group N is represented by a limited number of isolates from Cameroonian persons. The group M is further subdivided in 9 clades or subtypes (A to D, F to H, J and K).</text>
</comment>
<proteinExistence type="inferred from homology"/>
<dbReference type="Gene3D" id="1.20.5.490">
    <property type="entry name" value="Single helix bin"/>
    <property type="match status" value="1"/>
</dbReference>
<keyword evidence="30 33" id="KW-0449">Lipoprotein</keyword>
<evidence type="ECO:0000256" key="2">
    <source>
        <dbReference type="ARBA" id="ARBA00004433"/>
    </source>
</evidence>
<comment type="domain">
    <text evidence="33">The membrane proximal external region (MPER) present in gp41 is a tryptophan-rich region recognized by the antibodies 2F5, Z13, and 4E10. MPER seems to play a role in fusion.</text>
</comment>
<comment type="domain">
    <text evidence="33">Some of the most genetically diverse regions of the viral genome are present in Env. They are called variable regions 1 through 5 (V1 through V5). Coreceptor usage of gp120 is determined mainly by the primary structure of the third variable region (V3) in the outer domain of gp120. The sequence of V3 determines which coreceptor, CCR5 and/or CXCR4 (corresponding to R5/macrophage, X4/T cell and R5X4/T cell and macrophage tropism), is used to trigger the fusion potential of the Env complex, and hence which cells the virus can infect. Binding to CCR5 involves a region adjacent in addition to V3.</text>
</comment>
<keyword evidence="27 33" id="KW-1015">Disulfide bond</keyword>
<keyword evidence="8 33" id="KW-1170">Fusion of virus membrane with host endosomal membrane</keyword>
<evidence type="ECO:0000256" key="15">
    <source>
        <dbReference type="ARBA" id="ARBA00022703"/>
    </source>
</evidence>
<evidence type="ECO:0000256" key="24">
    <source>
        <dbReference type="ARBA" id="ARBA00023054"/>
    </source>
</evidence>
<evidence type="ECO:0000256" key="29">
    <source>
        <dbReference type="ARBA" id="ARBA00023280"/>
    </source>
</evidence>
<evidence type="ECO:0000259" key="37">
    <source>
        <dbReference type="Pfam" id="PF00517"/>
    </source>
</evidence>
<accession>A0A346AR59</accession>
<comment type="caution">
    <text evidence="33 34">Lacks conserved residue(s) required for the propagation of feature annotation.</text>
</comment>
<keyword evidence="31 33" id="KW-1160">Virus entry into host cell</keyword>
<evidence type="ECO:0000256" key="18">
    <source>
        <dbReference type="ARBA" id="ARBA00022844"/>
    </source>
</evidence>
<evidence type="ECO:0000256" key="35">
    <source>
        <dbReference type="SAM" id="MobiDB-lite"/>
    </source>
</evidence>
<comment type="similarity">
    <text evidence="33">Belongs to the HIV-1 env protein family.</text>
</comment>
<organismHost>
    <name type="scientific">Homo sapiens</name>
    <name type="common">Human</name>
    <dbReference type="NCBI Taxonomy" id="9606"/>
</organismHost>
<evidence type="ECO:0000256" key="33">
    <source>
        <dbReference type="HAMAP-Rule" id="MF_04083"/>
    </source>
</evidence>
<comment type="function">
    <text evidence="33">Transmembrane protein gp41: Acts as a class I viral fusion protein. Under the current model, the protein has at least 3 conformational states: pre-fusion native state, pre-hairpin intermediate state, and post-fusion hairpin state. During fusion of viral and target intracellular membranes, the coiled coil regions (heptad repeats) assume a trimer-of-hairpins structure, positioning the fusion peptide in close proximity to the C-terminal region of the ectodomain. The formation of this structure appears to drive apposition and subsequent fusion of viral and target cell membranes. Complete fusion occurs in host cell endosomes and is dynamin-dependent, however some lipid transfer might occur at the plasma membrane. The virus undergoes clathrin-dependent internalization long before endosomal fusion, thus minimizing the surface exposure of conserved viral epitopes during fusion and reducing the efficacy of inhibitors targeting these epitopes. Membranes fusion leads to delivery of the nucleocapsid into the cytoplasm.</text>
</comment>
<evidence type="ECO:0000256" key="12">
    <source>
        <dbReference type="ARBA" id="ARBA00022595"/>
    </source>
</evidence>
<dbReference type="FunFam" id="1.10.287.210:FF:000001">
    <property type="entry name" value="Envelope glycoprotein gp160"/>
    <property type="match status" value="1"/>
</dbReference>
<comment type="domain">
    <text evidence="33">The YXXL motif is involved in determining the exact site of viral release at the surface of infected mononuclear cells and promotes endocytosis. YXXL and di-leucine endocytosis motifs interact directly or indirectly with the clathrin adapter complexes, opperate independently, and their activities are not additive.</text>
</comment>
<feature type="disulfide bond" evidence="33">
    <location>
        <begin position="131"/>
        <end position="157"/>
    </location>
</feature>
<evidence type="ECO:0000256" key="13">
    <source>
        <dbReference type="ARBA" id="ARBA00022685"/>
    </source>
</evidence>
<evidence type="ECO:0000256" key="14">
    <source>
        <dbReference type="ARBA" id="ARBA00022692"/>
    </source>
</evidence>
<evidence type="ECO:0000256" key="6">
    <source>
        <dbReference type="ARBA" id="ARBA00004650"/>
    </source>
</evidence>
<feature type="region of interest" description="MPER; binding to GalCer" evidence="33">
    <location>
        <begin position="660"/>
        <end position="681"/>
    </location>
</feature>
<dbReference type="InterPro" id="IPR037527">
    <property type="entry name" value="Gp160"/>
</dbReference>
<comment type="PTM">
    <text evidence="33">Palmitoylation of the transmembrane protein and of Env polyprotein (prior to its proteolytic cleavage) is essential for their association with host cell membrane lipid rafts. Palmitoylation is therefore required for envelope trafficking to classical lipid rafts, but not for viral replication.</text>
</comment>
<protein>
    <recommendedName>
        <fullName evidence="33">Envelope glycoprotein gp160</fullName>
    </recommendedName>
    <alternativeName>
        <fullName evidence="33">Env polyprotein</fullName>
    </alternativeName>
    <component>
        <recommendedName>
            <fullName evidence="33">Surface protein gp120</fullName>
            <shortName evidence="33">SU</shortName>
        </recommendedName>
        <alternativeName>
            <fullName evidence="33">Glycoprotein 120</fullName>
            <shortName evidence="33">gp120</shortName>
        </alternativeName>
    </component>
    <component>
        <recommendedName>
            <fullName evidence="33">Transmembrane protein gp41</fullName>
            <shortName evidence="33">TM</shortName>
        </recommendedName>
        <alternativeName>
            <fullName evidence="33">Glycoprotein 41</fullName>
            <shortName evidence="33">gp41</shortName>
        </alternativeName>
    </component>
</protein>
<dbReference type="InterPro" id="IPR036377">
    <property type="entry name" value="Gp120_core_sf"/>
</dbReference>
<evidence type="ECO:0000256" key="10">
    <source>
        <dbReference type="ARBA" id="ARBA00022570"/>
    </source>
</evidence>
<evidence type="ECO:0000256" key="1">
    <source>
        <dbReference type="ARBA" id="ARBA00004402"/>
    </source>
</evidence>
<dbReference type="GO" id="GO:0075512">
    <property type="term" value="P:clathrin-dependent endocytosis of virus by host cell"/>
    <property type="evidence" value="ECO:0007669"/>
    <property type="project" value="UniProtKB-UniRule"/>
</dbReference>
<evidence type="ECO:0000256" key="27">
    <source>
        <dbReference type="ARBA" id="ARBA00023157"/>
    </source>
</evidence>
<evidence type="ECO:0000256" key="20">
    <source>
        <dbReference type="ARBA" id="ARBA00022879"/>
    </source>
</evidence>
<keyword evidence="16 33" id="KW-0732">Signal</keyword>
<evidence type="ECO:0000256" key="8">
    <source>
        <dbReference type="ARBA" id="ARBA00022510"/>
    </source>
</evidence>
<evidence type="ECO:0000256" key="30">
    <source>
        <dbReference type="ARBA" id="ARBA00023288"/>
    </source>
</evidence>
<comment type="subcellular location">
    <molecule>Transmembrane protein gp41</molecule>
    <subcellularLocation>
        <location evidence="33">Virion membrane</location>
        <topology evidence="33">Single-pass type I membrane protein</topology>
    </subcellularLocation>
    <subcellularLocation>
        <location evidence="33">Host cell membrane</location>
        <topology evidence="33">Single-pass type I membrane protein</topology>
    </subcellularLocation>
    <subcellularLocation>
        <location evidence="33">Host endosome membrane</location>
        <topology evidence="33">Single-pass type I membrane protein</topology>
    </subcellularLocation>
    <text evidence="33">It is probably concentrated at the site of budding and incorporated into the virions possibly by contacts between the cytoplasmic tail of Env and the N-terminus of Gag.</text>
</comment>
<comment type="function">
    <text evidence="33">Surface protein gp120: Attaches the virus to the host lymphoid cell by binding to the primary receptor CD4. This interaction induces a structural rearrangement creating a high affinity binding site for a chemokine coreceptor like CXCR4 and/or CCR5. Acts as a ligand for CD209/DC-SIGN and CLEC4M/DC-SIGNR, which are respectively found on dendritic cells (DCs), and on endothelial cells of liver sinusoids and lymph node sinuses. These interactions allow capture of viral particles at mucosal surfaces by these cells and subsequent transmission to permissive cells. HIV subverts the migration properties of dendritic cells to gain access to CD4+ T-cells in lymph nodes. Virus transmission to permissive T-cells occurs either in trans (without DCs infection, through viral capture and transmission), or in cis (following DCs productive infection, through the usual CD4-gp120 interaction), thereby inducing a robust infection. In trans infection, bound virions remain infectious over days and it is proposed that they are not degraded, but protected in non-lysosomal acidic organelles within the DCs close to the cell membrane thus contributing to the viral infectious potential during DCs' migration from the periphery to the lymphoid tissues. On arrival at lymphoid tissues, intact virions recycle back to DCs' cell surface allowing virus transmission to CD4+ T-cells.</text>
</comment>
<dbReference type="Pfam" id="PF00517">
    <property type="entry name" value="GP41"/>
    <property type="match status" value="1"/>
</dbReference>
<reference evidence="38" key="1">
    <citation type="submission" date="2018-01" db="EMBL/GenBank/DDBJ databases">
        <title>Env-defective HIV-1 mutant affects the variety of proviruses by recombination with the wild type virus.</title>
        <authorList>
            <person name="Wei H."/>
            <person name="Yu D."/>
            <person name="Tang X."/>
            <person name="He Y."/>
        </authorList>
    </citation>
    <scope>NUCLEOTIDE SEQUENCE</scope>
    <source>
        <strain evidence="38">G14R2</strain>
    </source>
</reference>
<evidence type="ECO:0000256" key="28">
    <source>
        <dbReference type="ARBA" id="ARBA00023180"/>
    </source>
</evidence>
<feature type="short sequence motif" description="Di-leucine internalization motif" evidence="33">
    <location>
        <begin position="853"/>
        <end position="854"/>
    </location>
</feature>
<dbReference type="InterPro" id="IPR000328">
    <property type="entry name" value="GP41-like"/>
</dbReference>
<keyword evidence="28 33" id="KW-0325">Glycoprotein</keyword>
<feature type="disulfide bond" evidence="33">
    <location>
        <begin position="294"/>
        <end position="329"/>
    </location>
</feature>
<feature type="topological domain" description="Cytoplasmic" evidence="33">
    <location>
        <begin position="704"/>
        <end position="854"/>
    </location>
</feature>
<evidence type="ECO:0000256" key="19">
    <source>
        <dbReference type="ARBA" id="ARBA00022870"/>
    </source>
</evidence>
<comment type="subunit">
    <text evidence="33">The mature envelope protein (Env) consists of a homotrimer of non-covalently associated gp120-gp41 heterodimers. The resulting complex protrudes from the virus surface as a spike. There seems to be as few as 10 spikes on the average virion. Surface protein gp120 interacts with host CD4, CCR5 and CXCR4. Gp120 also interacts with the C-type lectins CD209/DC-SIGN and CLEC4M/DC-SIGNR (collectively referred to as DC-SIGN(R)). Gp120 and gp41 interact with GalCer. Gp120 interacts with host ITGA4/ITGB7 complex; on CD4+ T-cells, this interaction results in rapid activation of integrin ITGAL/LFA-1, which facilitates efficient cell-to-cell spreading of HIV-1. Gp120 interacts with cell-associated heparan sulfate; this interaction increases virus infectivity on permissive cells and may be involved in infection of CD4- cells.</text>
</comment>
<dbReference type="Gene3D" id="1.10.287.210">
    <property type="match status" value="1"/>
</dbReference>
<evidence type="ECO:0000256" key="23">
    <source>
        <dbReference type="ARBA" id="ARBA00023046"/>
    </source>
</evidence>
<dbReference type="FunFam" id="2.170.40.20:FF:000001">
    <property type="entry name" value="Envelope glycoprotein gp160"/>
    <property type="match status" value="1"/>
</dbReference>
<feature type="transmembrane region" description="Helical" evidence="34">
    <location>
        <begin position="20"/>
        <end position="42"/>
    </location>
</feature>
<feature type="transmembrane region" description="Helical" evidence="34">
    <location>
        <begin position="510"/>
        <end position="533"/>
    </location>
</feature>
<dbReference type="HAMAP" id="MF_04083">
    <property type="entry name" value="HIV_ENV"/>
    <property type="match status" value="1"/>
</dbReference>
<keyword evidence="17 33" id="KW-1161">Viral attachment to host cell</keyword>
<evidence type="ECO:0000256" key="4">
    <source>
        <dbReference type="ARBA" id="ARBA00004563"/>
    </source>
</evidence>
<evidence type="ECO:0000256" key="25">
    <source>
        <dbReference type="ARBA" id="ARBA00023136"/>
    </source>
</evidence>
<feature type="disulfide bond" evidence="33">
    <location>
        <begin position="216"/>
        <end position="245"/>
    </location>
</feature>
<comment type="miscellaneous">
    <text evidence="33">Inhibitors targeting HIV-1 viral envelope proteins are used as antiretroviral drugs. Attachment of virions to the cell surface via non-specific interactions and CD4 binding can be blocked by inhibitors that include cyanovirin-N, cyclotriazadisulfonamide analogs, PRO 2000, TNX 355 and PRO 542. In addition, BMS 806 can block CD4-induced conformational changes. Env interactions with the coreceptor molecules can be targeted by CCR5 antagonists including SCH-D, maraviroc (UK 427857) and aplaviroc (GW 873140), and the CXCR4 antagonist AMD 070. Fusion of viral and cellular membranes can be inhibited by peptides such as enfuvirtide and tifuvirtide (T 1249). Resistance to inhibitors associated with mutations in Env are observed. Most of the time, single mutations confer only a modest reduction in drug susceptibility. Combination of several mutations is usually required to develop a high-level drug resistance.</text>
</comment>
<keyword evidence="7 33" id="KW-1168">Fusion of virus membrane with host membrane</keyword>
<gene>
    <name evidence="33 38" type="primary">env</name>
</gene>
<keyword evidence="12 33" id="KW-1162">Viral penetration into host cytoplasm</keyword>
<keyword evidence="15 33" id="KW-0053">Apoptosis</keyword>
<keyword evidence="21 33" id="KW-1164">Virus endocytosis by host</keyword>
<feature type="disulfide bond" evidence="33">
    <location>
        <begin position="376"/>
        <end position="443"/>
    </location>
</feature>
<feature type="site" description="Cleavage; by host furin" evidence="33">
    <location>
        <begin position="509"/>
        <end position="510"/>
    </location>
</feature>
<comment type="PTM">
    <text evidence="33">Specific enzymatic cleavages in vivo yield mature proteins. Envelope glycoproteins are synthesized as a inactive precursor that is heavily N-glycosylated and processed likely by host cell furin in the Golgi to yield the mature SU and TM proteins. The cleavage site between SU and TM requires the minimal sequence [KR]-X-[KR]-R. About 2 of the 9 disulfide bonds of gp41 are reduced by P4HB/PDI, following binding to CD4 receptor.</text>
</comment>
<keyword evidence="22 33" id="KW-1133">Transmembrane helix</keyword>
<dbReference type="FunFam" id="2.170.40.20:FF:000003">
    <property type="entry name" value="Envelope glycoprotein gp160"/>
    <property type="match status" value="1"/>
</dbReference>
<dbReference type="GO" id="GO:0020002">
    <property type="term" value="C:host cell plasma membrane"/>
    <property type="evidence" value="ECO:0007669"/>
    <property type="project" value="UniProtKB-SubCell"/>
</dbReference>
<dbReference type="EMBL" id="MG837235">
    <property type="protein sequence ID" value="AXL10558.1"/>
    <property type="molecule type" value="Genomic_DNA"/>
</dbReference>